<sequence>MPRLLPRISPEPPAEYIAFVEHHLDTLRRDAARVVGTEHDADHLYPDVLTDVAARWRWLRLRHRLRQADATDVYLRRAFTRRADSWRVPDLLPLDSLDDAWPVEVQVWSTGSVDPPPLPPPSRPAAPSVALRLAPHLDPTQRPQAGPLAEAAVAWWHACEARRRRRRIAAVVVALVLVALTNRLPQDPHTRSAVWLDGGVAVSAPRSTVSI</sequence>
<proteinExistence type="predicted"/>
<reference evidence="1 2" key="1">
    <citation type="submission" date="2024-09" db="EMBL/GenBank/DDBJ databases">
        <authorList>
            <person name="Sun Q."/>
            <person name="Mori K."/>
        </authorList>
    </citation>
    <scope>NUCLEOTIDE SEQUENCE [LARGE SCALE GENOMIC DNA]</scope>
    <source>
        <strain evidence="1 2">TBRC 3947</strain>
    </source>
</reference>
<dbReference type="Proteomes" id="UP001589867">
    <property type="component" value="Unassembled WGS sequence"/>
</dbReference>
<evidence type="ECO:0000313" key="1">
    <source>
        <dbReference type="EMBL" id="MFC0529573.1"/>
    </source>
</evidence>
<accession>A0ABV6M507</accession>
<gene>
    <name evidence="1" type="ORF">ACFFIA_18105</name>
</gene>
<keyword evidence="2" id="KW-1185">Reference proteome</keyword>
<name>A0ABV6M507_9ACTN</name>
<dbReference type="EMBL" id="JBHLUH010000036">
    <property type="protein sequence ID" value="MFC0529573.1"/>
    <property type="molecule type" value="Genomic_DNA"/>
</dbReference>
<evidence type="ECO:0000313" key="2">
    <source>
        <dbReference type="Proteomes" id="UP001589867"/>
    </source>
</evidence>
<dbReference type="RefSeq" id="WP_377252467.1">
    <property type="nucleotide sequence ID" value="NZ_JBHLUH010000036.1"/>
</dbReference>
<protein>
    <submittedName>
        <fullName evidence="1">Uncharacterized protein</fullName>
    </submittedName>
</protein>
<comment type="caution">
    <text evidence="1">The sequence shown here is derived from an EMBL/GenBank/DDBJ whole genome shotgun (WGS) entry which is preliminary data.</text>
</comment>
<organism evidence="1 2">
    <name type="scientific">Phytohabitans kaempferiae</name>
    <dbReference type="NCBI Taxonomy" id="1620943"/>
    <lineage>
        <taxon>Bacteria</taxon>
        <taxon>Bacillati</taxon>
        <taxon>Actinomycetota</taxon>
        <taxon>Actinomycetes</taxon>
        <taxon>Micromonosporales</taxon>
        <taxon>Micromonosporaceae</taxon>
    </lineage>
</organism>